<dbReference type="Proteomes" id="UP001221413">
    <property type="component" value="Unassembled WGS sequence"/>
</dbReference>
<evidence type="ECO:0000313" key="2">
    <source>
        <dbReference type="EMBL" id="KAJ6263202.1"/>
    </source>
</evidence>
<dbReference type="Gene3D" id="3.20.20.80">
    <property type="entry name" value="Glycosidases"/>
    <property type="match status" value="1"/>
</dbReference>
<dbReference type="InterPro" id="IPR006047">
    <property type="entry name" value="GH13_cat_dom"/>
</dbReference>
<accession>A0AAD6J6M9</accession>
<reference evidence="2" key="1">
    <citation type="submission" date="2023-01" db="EMBL/GenBank/DDBJ databases">
        <title>The chitinases involved in constricting ring structure development in the nematode-trapping fungus Drechslerella dactyloides.</title>
        <authorList>
            <person name="Wang R."/>
            <person name="Zhang L."/>
            <person name="Tang P."/>
            <person name="Li S."/>
            <person name="Liang L."/>
        </authorList>
    </citation>
    <scope>NUCLEOTIDE SEQUENCE</scope>
    <source>
        <strain evidence="2">YMF1.00031</strain>
    </source>
</reference>
<name>A0AAD6J6M9_DREDA</name>
<dbReference type="AlphaFoldDB" id="A0AAD6J6M9"/>
<dbReference type="SUPFAM" id="SSF51445">
    <property type="entry name" value="(Trans)glycosidases"/>
    <property type="match status" value="1"/>
</dbReference>
<dbReference type="GO" id="GO:0005975">
    <property type="term" value="P:carbohydrate metabolic process"/>
    <property type="evidence" value="ECO:0007669"/>
    <property type="project" value="InterPro"/>
</dbReference>
<comment type="caution">
    <text evidence="2">The sequence shown here is derived from an EMBL/GenBank/DDBJ whole genome shotgun (WGS) entry which is preliminary data.</text>
</comment>
<gene>
    <name evidence="2" type="ORF">Dda_1763</name>
</gene>
<proteinExistence type="predicted"/>
<dbReference type="EMBL" id="JAQGDS010000002">
    <property type="protein sequence ID" value="KAJ6263202.1"/>
    <property type="molecule type" value="Genomic_DNA"/>
</dbReference>
<keyword evidence="3" id="KW-1185">Reference proteome</keyword>
<protein>
    <submittedName>
        <fullName evidence="2">Maltose alpha-D-glucosyltransferase</fullName>
    </submittedName>
</protein>
<feature type="domain" description="Glycosyl hydrolase family 13 catalytic" evidence="1">
    <location>
        <begin position="4"/>
        <end position="44"/>
    </location>
</feature>
<dbReference type="InterPro" id="IPR017853">
    <property type="entry name" value="GH"/>
</dbReference>
<dbReference type="Pfam" id="PF00128">
    <property type="entry name" value="Alpha-amylase"/>
    <property type="match status" value="1"/>
</dbReference>
<organism evidence="2 3">
    <name type="scientific">Drechslerella dactyloides</name>
    <name type="common">Nematode-trapping fungus</name>
    <name type="synonym">Arthrobotrys dactyloides</name>
    <dbReference type="NCBI Taxonomy" id="74499"/>
    <lineage>
        <taxon>Eukaryota</taxon>
        <taxon>Fungi</taxon>
        <taxon>Dikarya</taxon>
        <taxon>Ascomycota</taxon>
        <taxon>Pezizomycotina</taxon>
        <taxon>Orbiliomycetes</taxon>
        <taxon>Orbiliales</taxon>
        <taxon>Orbiliaceae</taxon>
        <taxon>Drechslerella</taxon>
    </lineage>
</organism>
<evidence type="ECO:0000259" key="1">
    <source>
        <dbReference type="Pfam" id="PF00128"/>
    </source>
</evidence>
<sequence length="59" mass="6798">MLIRAFYDSSVDKTSDLKSLIAKLDYLRWLGMGSLWRPPVYTTRPCGMVRSDVKTCLEL</sequence>
<evidence type="ECO:0000313" key="3">
    <source>
        <dbReference type="Proteomes" id="UP001221413"/>
    </source>
</evidence>